<comment type="function">
    <text evidence="2 21">Catalyzes the conversion of phosphatidic acid (PA) to CDP-diacylglycerol (CDP-DAG), an essential intermediate in the synthesis of phosphatidylglycerol, cardiolipin and phosphatidylinositol.</text>
</comment>
<keyword evidence="17 21" id="KW-0594">Phospholipid biosynthesis</keyword>
<dbReference type="PANTHER" id="PTHR13619">
    <property type="entry name" value="PHOSPHATIDATE CYTIDYLYLTRANSFERASE, MITOCHONDRIAL"/>
    <property type="match status" value="1"/>
</dbReference>
<evidence type="ECO:0000256" key="11">
    <source>
        <dbReference type="ARBA" id="ARBA00022695"/>
    </source>
</evidence>
<evidence type="ECO:0000256" key="10">
    <source>
        <dbReference type="ARBA" id="ARBA00022679"/>
    </source>
</evidence>
<dbReference type="GO" id="GO:0004605">
    <property type="term" value="F:phosphatidate cytidylyltransferase activity"/>
    <property type="evidence" value="ECO:0007669"/>
    <property type="project" value="UniProtKB-UniRule"/>
</dbReference>
<evidence type="ECO:0000256" key="19">
    <source>
        <dbReference type="ARBA" id="ARBA00029893"/>
    </source>
</evidence>
<dbReference type="PANTHER" id="PTHR13619:SF0">
    <property type="entry name" value="PHOSPHATIDATE CYTIDYLYLTRANSFERASE, MITOCHONDRIAL"/>
    <property type="match status" value="1"/>
</dbReference>
<dbReference type="Pfam" id="PF09139">
    <property type="entry name" value="Tam41_Mmp37"/>
    <property type="match status" value="1"/>
</dbReference>
<evidence type="ECO:0000256" key="4">
    <source>
        <dbReference type="ARBA" id="ARBA00005119"/>
    </source>
</evidence>
<comment type="catalytic activity">
    <reaction evidence="21">
        <text>a 1,2-diacyl-sn-glycero-3-phosphate + CTP + H(+) = a CDP-1,2-diacyl-sn-glycerol + diphosphate</text>
        <dbReference type="Rhea" id="RHEA:16229"/>
        <dbReference type="ChEBI" id="CHEBI:15378"/>
        <dbReference type="ChEBI" id="CHEBI:33019"/>
        <dbReference type="ChEBI" id="CHEBI:37563"/>
        <dbReference type="ChEBI" id="CHEBI:58332"/>
        <dbReference type="ChEBI" id="CHEBI:58608"/>
        <dbReference type="EC" id="2.7.7.41"/>
    </reaction>
</comment>
<proteinExistence type="inferred from homology"/>
<keyword evidence="10 21" id="KW-0808">Transferase</keyword>
<comment type="subcellular location">
    <subcellularLocation>
        <location evidence="3 21">Mitochondrion inner membrane</location>
        <topology evidence="3 21">Peripheral membrane protein</topology>
        <orientation evidence="3 21">Matrix side</orientation>
    </subcellularLocation>
</comment>
<evidence type="ECO:0000256" key="20">
    <source>
        <dbReference type="ARBA" id="ARBA00031502"/>
    </source>
</evidence>
<dbReference type="AlphaFoldDB" id="A0AAV2ZYD0"/>
<reference evidence="22" key="1">
    <citation type="thesis" date="2020" institute="ProQuest LLC" country="789 East Eisenhower Parkway, Ann Arbor, MI, USA">
        <title>Comparative Genomics and Chromosome Evolution.</title>
        <authorList>
            <person name="Mudd A.B."/>
        </authorList>
    </citation>
    <scope>NUCLEOTIDE SEQUENCE</scope>
    <source>
        <strain evidence="22">1538</strain>
        <tissue evidence="22">Blood</tissue>
    </source>
</reference>
<evidence type="ECO:0000256" key="18">
    <source>
        <dbReference type="ARBA" id="ARBA00023264"/>
    </source>
</evidence>
<comment type="pathway">
    <text evidence="4 21">Phospholipid metabolism; CDP-diacylglycerol biosynthesis; CDP-diacylglycerol from sn-glycerol 3-phosphate: step 3/3.</text>
</comment>
<accession>A0AAV2ZYD0</accession>
<gene>
    <name evidence="22" type="ORF">GDO54_016924</name>
</gene>
<organism evidence="22 23">
    <name type="scientific">Pyxicephalus adspersus</name>
    <name type="common">African bullfrog</name>
    <dbReference type="NCBI Taxonomy" id="30357"/>
    <lineage>
        <taxon>Eukaryota</taxon>
        <taxon>Metazoa</taxon>
        <taxon>Chordata</taxon>
        <taxon>Craniata</taxon>
        <taxon>Vertebrata</taxon>
        <taxon>Euteleostomi</taxon>
        <taxon>Amphibia</taxon>
        <taxon>Batrachia</taxon>
        <taxon>Anura</taxon>
        <taxon>Neobatrachia</taxon>
        <taxon>Ranoidea</taxon>
        <taxon>Pyxicephalidae</taxon>
        <taxon>Pyxicephalinae</taxon>
        <taxon>Pyxicephalus</taxon>
    </lineage>
</organism>
<evidence type="ECO:0000256" key="17">
    <source>
        <dbReference type="ARBA" id="ARBA00023209"/>
    </source>
</evidence>
<evidence type="ECO:0000256" key="21">
    <source>
        <dbReference type="PIRNR" id="PIRNR028840"/>
    </source>
</evidence>
<keyword evidence="18 21" id="KW-1208">Phospholipid metabolism</keyword>
<dbReference type="EC" id="2.7.7.41" evidence="7 21"/>
<evidence type="ECO:0000256" key="7">
    <source>
        <dbReference type="ARBA" id="ARBA00012487"/>
    </source>
</evidence>
<dbReference type="GO" id="GO:0005743">
    <property type="term" value="C:mitochondrial inner membrane"/>
    <property type="evidence" value="ECO:0007669"/>
    <property type="project" value="UniProtKB-SubCell"/>
</dbReference>
<evidence type="ECO:0000256" key="3">
    <source>
        <dbReference type="ARBA" id="ARBA00004443"/>
    </source>
</evidence>
<evidence type="ECO:0000256" key="13">
    <source>
        <dbReference type="ARBA" id="ARBA00022842"/>
    </source>
</evidence>
<protein>
    <recommendedName>
        <fullName evidence="8 21">Phosphatidate cytidylyltransferase, mitochondrial</fullName>
        <ecNumber evidence="7 21">2.7.7.41</ecNumber>
    </recommendedName>
    <alternativeName>
        <fullName evidence="19 21">CDP-diacylglycerol synthase</fullName>
    </alternativeName>
    <alternativeName>
        <fullName evidence="20 21">Mitochondrial translocator assembly and maintenance protein 41 homolog</fullName>
    </alternativeName>
</protein>
<evidence type="ECO:0000256" key="5">
    <source>
        <dbReference type="ARBA" id="ARBA00005189"/>
    </source>
</evidence>
<evidence type="ECO:0000256" key="9">
    <source>
        <dbReference type="ARBA" id="ARBA00022516"/>
    </source>
</evidence>
<dbReference type="GO" id="GO:0032049">
    <property type="term" value="P:cardiolipin biosynthetic process"/>
    <property type="evidence" value="ECO:0007669"/>
    <property type="project" value="UniProtKB-UniRule"/>
</dbReference>
<keyword evidence="13 21" id="KW-0460">Magnesium</keyword>
<dbReference type="Proteomes" id="UP001181693">
    <property type="component" value="Unassembled WGS sequence"/>
</dbReference>
<evidence type="ECO:0000256" key="2">
    <source>
        <dbReference type="ARBA" id="ARBA00003203"/>
    </source>
</evidence>
<evidence type="ECO:0000256" key="15">
    <source>
        <dbReference type="ARBA" id="ARBA00023128"/>
    </source>
</evidence>
<evidence type="ECO:0000256" key="14">
    <source>
        <dbReference type="ARBA" id="ARBA00023098"/>
    </source>
</evidence>
<keyword evidence="15 21" id="KW-0496">Mitochondrion</keyword>
<evidence type="ECO:0000256" key="8">
    <source>
        <dbReference type="ARBA" id="ARBA00018337"/>
    </source>
</evidence>
<keyword evidence="12 21" id="KW-0999">Mitochondrion inner membrane</keyword>
<keyword evidence="23" id="KW-1185">Reference proteome</keyword>
<comment type="cofactor">
    <cofactor evidence="1 21">
        <name>Mg(2+)</name>
        <dbReference type="ChEBI" id="CHEBI:18420"/>
    </cofactor>
</comment>
<dbReference type="EMBL" id="DYDO01000009">
    <property type="protein sequence ID" value="DBA18708.1"/>
    <property type="molecule type" value="Genomic_DNA"/>
</dbReference>
<sequence length="319" mass="35905">MALSAIQGTGFHLRKMLTYFPQDMSLAFAYGSAVFKQAGASQSNAKNNMLDFVFAVDDPVTWHTMNLMQNRSHYSFLKYLGPKQISNIQNNYGAGVYYNTLVPCDGKIIKYGIVSTDALIEDLLHWKSLYIAGRLHKPVKILMQKENEKLRTAMNTNLKSAVITAFLMLPESDFRMIIGEDKSKVMNIVKPNIGHFQKLYSGILQECPQAVYKQGKVEVDKSPEGQFIQLMNLPKTLQQKITYFVDQPGRNRDVEEVLLQVAQDPDCGIVVQQAIFGIVKSFSLTQSTKGIFTAGVKKTISYSAKKLHKMIKSLKRQSS</sequence>
<dbReference type="PIRSF" id="PIRSF028840">
    <property type="entry name" value="Mmp37"/>
    <property type="match status" value="1"/>
</dbReference>
<keyword evidence="14 21" id="KW-0443">Lipid metabolism</keyword>
<comment type="pathway">
    <text evidence="5">Lipid metabolism.</text>
</comment>
<keyword evidence="11 21" id="KW-0548">Nucleotidyltransferase</keyword>
<dbReference type="InterPro" id="IPR015222">
    <property type="entry name" value="Tam41"/>
</dbReference>
<comment type="similarity">
    <text evidence="6 21">Belongs to the TAM41 family.</text>
</comment>
<name>A0AAV2ZYD0_PYXAD</name>
<keyword evidence="16 21" id="KW-0472">Membrane</keyword>
<evidence type="ECO:0000256" key="12">
    <source>
        <dbReference type="ARBA" id="ARBA00022792"/>
    </source>
</evidence>
<evidence type="ECO:0000313" key="23">
    <source>
        <dbReference type="Proteomes" id="UP001181693"/>
    </source>
</evidence>
<evidence type="ECO:0000256" key="1">
    <source>
        <dbReference type="ARBA" id="ARBA00001946"/>
    </source>
</evidence>
<evidence type="ECO:0000313" key="22">
    <source>
        <dbReference type="EMBL" id="DBA18708.1"/>
    </source>
</evidence>
<comment type="caution">
    <text evidence="22">The sequence shown here is derived from an EMBL/GenBank/DDBJ whole genome shotgun (WGS) entry which is preliminary data.</text>
</comment>
<dbReference type="GO" id="GO:0016024">
    <property type="term" value="P:CDP-diacylglycerol biosynthetic process"/>
    <property type="evidence" value="ECO:0007669"/>
    <property type="project" value="UniProtKB-UniRule"/>
</dbReference>
<keyword evidence="9 21" id="KW-0444">Lipid biosynthesis</keyword>
<evidence type="ECO:0000256" key="6">
    <source>
        <dbReference type="ARBA" id="ARBA00005458"/>
    </source>
</evidence>
<evidence type="ECO:0000256" key="16">
    <source>
        <dbReference type="ARBA" id="ARBA00023136"/>
    </source>
</evidence>